<reference evidence="2 3" key="1">
    <citation type="submission" date="2016-04" db="EMBL/GenBank/DDBJ databases">
        <title>A degradative enzymes factory behind the ericoid mycorrhizal symbiosis.</title>
        <authorList>
            <consortium name="DOE Joint Genome Institute"/>
            <person name="Martino E."/>
            <person name="Morin E."/>
            <person name="Grelet G."/>
            <person name="Kuo A."/>
            <person name="Kohler A."/>
            <person name="Daghino S."/>
            <person name="Barry K."/>
            <person name="Choi C."/>
            <person name="Cichocki N."/>
            <person name="Clum A."/>
            <person name="Copeland A."/>
            <person name="Hainaut M."/>
            <person name="Haridas S."/>
            <person name="Labutti K."/>
            <person name="Lindquist E."/>
            <person name="Lipzen A."/>
            <person name="Khouja H.-R."/>
            <person name="Murat C."/>
            <person name="Ohm R."/>
            <person name="Olson A."/>
            <person name="Spatafora J."/>
            <person name="Veneault-Fourrey C."/>
            <person name="Henrissat B."/>
            <person name="Grigoriev I."/>
            <person name="Martin F."/>
            <person name="Perotto S."/>
        </authorList>
    </citation>
    <scope>NUCLEOTIDE SEQUENCE [LARGE SCALE GENOMIC DNA]</scope>
    <source>
        <strain evidence="2 3">F</strain>
    </source>
</reference>
<feature type="compositionally biased region" description="Polar residues" evidence="1">
    <location>
        <begin position="178"/>
        <end position="198"/>
    </location>
</feature>
<dbReference type="STRING" id="1149755.A0A2J6SB27"/>
<organism evidence="2 3">
    <name type="scientific">Hyaloscypha variabilis (strain UAMH 11265 / GT02V1 / F)</name>
    <name type="common">Meliniomyces variabilis</name>
    <dbReference type="NCBI Taxonomy" id="1149755"/>
    <lineage>
        <taxon>Eukaryota</taxon>
        <taxon>Fungi</taxon>
        <taxon>Dikarya</taxon>
        <taxon>Ascomycota</taxon>
        <taxon>Pezizomycotina</taxon>
        <taxon>Leotiomycetes</taxon>
        <taxon>Helotiales</taxon>
        <taxon>Hyaloscyphaceae</taxon>
        <taxon>Hyaloscypha</taxon>
        <taxon>Hyaloscypha variabilis</taxon>
    </lineage>
</organism>
<sequence length="324" mass="35893">MANHLFFRNVPAIQFPFIECDLDQLSRLSLYADALSELLSKAKRGVASLNLLQARVNKNQVVRCTLQSVKVTAEARYAPSPGGLDLSNITINSFVGLVTFLPLPDIKILANNTAALHKSDLFFERKEANARWGTYYTHLTVCNPEWAQRFFHDIQQNLKAADSRTNSPTRAQPAAPSFHNQTTGQCSNELANLSTSHPITEVSPNPLPSSIQASYPPISPPRQNGSSRPSYDQIYKEIELHLRALKAKENSWGPEHITTLDTVNDLGKLYAKQGKAVEAEEMYVRALSGFKKVLGASHDRALKVSIDLQELHSLVASQGTMDIQ</sequence>
<name>A0A2J6SB27_HYAVF</name>
<dbReference type="OrthoDB" id="626167at2759"/>
<evidence type="ECO:0000256" key="1">
    <source>
        <dbReference type="SAM" id="MobiDB-lite"/>
    </source>
</evidence>
<dbReference type="AlphaFoldDB" id="A0A2J6SB27"/>
<keyword evidence="3" id="KW-1185">Reference proteome</keyword>
<feature type="compositionally biased region" description="Polar residues" evidence="1">
    <location>
        <begin position="159"/>
        <end position="170"/>
    </location>
</feature>
<dbReference type="Pfam" id="PF13374">
    <property type="entry name" value="TPR_10"/>
    <property type="match status" value="1"/>
</dbReference>
<protein>
    <recommendedName>
        <fullName evidence="4">Kinesin light chain</fullName>
    </recommendedName>
</protein>
<dbReference type="Proteomes" id="UP000235786">
    <property type="component" value="Unassembled WGS sequence"/>
</dbReference>
<dbReference type="InterPro" id="IPR011990">
    <property type="entry name" value="TPR-like_helical_dom_sf"/>
</dbReference>
<dbReference type="EMBL" id="KZ613938">
    <property type="protein sequence ID" value="PMD47965.1"/>
    <property type="molecule type" value="Genomic_DNA"/>
</dbReference>
<evidence type="ECO:0000313" key="2">
    <source>
        <dbReference type="EMBL" id="PMD47965.1"/>
    </source>
</evidence>
<evidence type="ECO:0000313" key="3">
    <source>
        <dbReference type="Proteomes" id="UP000235786"/>
    </source>
</evidence>
<evidence type="ECO:0008006" key="4">
    <source>
        <dbReference type="Google" id="ProtNLM"/>
    </source>
</evidence>
<gene>
    <name evidence="2" type="ORF">L207DRAFT_628516</name>
</gene>
<dbReference type="Gene3D" id="1.25.40.10">
    <property type="entry name" value="Tetratricopeptide repeat domain"/>
    <property type="match status" value="1"/>
</dbReference>
<feature type="region of interest" description="Disordered" evidence="1">
    <location>
        <begin position="159"/>
        <end position="229"/>
    </location>
</feature>
<proteinExistence type="predicted"/>
<accession>A0A2J6SB27</accession>